<comment type="caution">
    <text evidence="1">The sequence shown here is derived from an EMBL/GenBank/DDBJ whole genome shotgun (WGS) entry which is preliminary data.</text>
</comment>
<dbReference type="AlphaFoldDB" id="A0A0F9D3B8"/>
<dbReference type="EMBL" id="LAZR01043637">
    <property type="protein sequence ID" value="KKL06608.1"/>
    <property type="molecule type" value="Genomic_DNA"/>
</dbReference>
<gene>
    <name evidence="1" type="ORF">LCGC14_2594310</name>
</gene>
<proteinExistence type="predicted"/>
<protein>
    <submittedName>
        <fullName evidence="1">Uncharacterized protein</fullName>
    </submittedName>
</protein>
<organism evidence="1">
    <name type="scientific">marine sediment metagenome</name>
    <dbReference type="NCBI Taxonomy" id="412755"/>
    <lineage>
        <taxon>unclassified sequences</taxon>
        <taxon>metagenomes</taxon>
        <taxon>ecological metagenomes</taxon>
    </lineage>
</organism>
<sequence>MTVRDVRPAYRQAGRCGCQREAVNSGCNNVRFVSPWVLDATA</sequence>
<name>A0A0F9D3B8_9ZZZZ</name>
<accession>A0A0F9D3B8</accession>
<reference evidence="1" key="1">
    <citation type="journal article" date="2015" name="Nature">
        <title>Complex archaea that bridge the gap between prokaryotes and eukaryotes.</title>
        <authorList>
            <person name="Spang A."/>
            <person name="Saw J.H."/>
            <person name="Jorgensen S.L."/>
            <person name="Zaremba-Niedzwiedzka K."/>
            <person name="Martijn J."/>
            <person name="Lind A.E."/>
            <person name="van Eijk R."/>
            <person name="Schleper C."/>
            <person name="Guy L."/>
            <person name="Ettema T.J."/>
        </authorList>
    </citation>
    <scope>NUCLEOTIDE SEQUENCE</scope>
</reference>
<feature type="non-terminal residue" evidence="1">
    <location>
        <position position="42"/>
    </location>
</feature>
<evidence type="ECO:0000313" key="1">
    <source>
        <dbReference type="EMBL" id="KKL06608.1"/>
    </source>
</evidence>